<gene>
    <name evidence="3" type="primary">ydcI</name>
    <name evidence="3" type="ORF">SPIL2461_LOCUS698</name>
</gene>
<feature type="domain" description="YqgF/RNase H-like" evidence="2">
    <location>
        <begin position="381"/>
        <end position="508"/>
    </location>
</feature>
<dbReference type="Gene3D" id="1.10.10.650">
    <property type="entry name" value="RuvA domain 2-like"/>
    <property type="match status" value="1"/>
</dbReference>
<evidence type="ECO:0000313" key="3">
    <source>
        <dbReference type="EMBL" id="CAE7170418.1"/>
    </source>
</evidence>
<dbReference type="InterPro" id="IPR032639">
    <property type="entry name" value="Tex_YqgF"/>
</dbReference>
<dbReference type="EMBL" id="CAJNIZ010000598">
    <property type="protein sequence ID" value="CAE7170418.1"/>
    <property type="molecule type" value="Genomic_DNA"/>
</dbReference>
<dbReference type="FunFam" id="3.30.420.140:FF:000001">
    <property type="entry name" value="RNA-binding transcriptional accessory protein"/>
    <property type="match status" value="1"/>
</dbReference>
<dbReference type="Proteomes" id="UP000649617">
    <property type="component" value="Unassembled WGS sequence"/>
</dbReference>
<feature type="compositionally biased region" description="Low complexity" evidence="1">
    <location>
        <begin position="306"/>
        <end position="320"/>
    </location>
</feature>
<dbReference type="Gene3D" id="1.10.3500.10">
    <property type="entry name" value="Tex N-terminal region-like"/>
    <property type="match status" value="2"/>
</dbReference>
<dbReference type="PANTHER" id="PTHR10724">
    <property type="entry name" value="30S RIBOSOMAL PROTEIN S1"/>
    <property type="match status" value="1"/>
</dbReference>
<organism evidence="3 4">
    <name type="scientific">Symbiodinium pilosum</name>
    <name type="common">Dinoflagellate</name>
    <dbReference type="NCBI Taxonomy" id="2952"/>
    <lineage>
        <taxon>Eukaryota</taxon>
        <taxon>Sar</taxon>
        <taxon>Alveolata</taxon>
        <taxon>Dinophyceae</taxon>
        <taxon>Suessiales</taxon>
        <taxon>Symbiodiniaceae</taxon>
        <taxon>Symbiodinium</taxon>
    </lineage>
</organism>
<dbReference type="InterPro" id="IPR018974">
    <property type="entry name" value="Tex-like_N"/>
</dbReference>
<dbReference type="SMART" id="SM00732">
    <property type="entry name" value="YqgFc"/>
    <property type="match status" value="1"/>
</dbReference>
<dbReference type="Pfam" id="PF22706">
    <property type="entry name" value="Tex_central_region"/>
    <property type="match status" value="1"/>
</dbReference>
<dbReference type="GO" id="GO:0006412">
    <property type="term" value="P:translation"/>
    <property type="evidence" value="ECO:0007669"/>
    <property type="project" value="TreeGrafter"/>
</dbReference>
<dbReference type="AlphaFoldDB" id="A0A812ISK1"/>
<evidence type="ECO:0000256" key="1">
    <source>
        <dbReference type="SAM" id="MobiDB-lite"/>
    </source>
</evidence>
<dbReference type="GO" id="GO:0006139">
    <property type="term" value="P:nucleobase-containing compound metabolic process"/>
    <property type="evidence" value="ECO:0007669"/>
    <property type="project" value="InterPro"/>
</dbReference>
<name>A0A812ISK1_SYMPI</name>
<dbReference type="FunFam" id="1.10.10.650:FF:000001">
    <property type="entry name" value="S1 RNA-binding domain 1"/>
    <property type="match status" value="1"/>
</dbReference>
<dbReference type="PANTHER" id="PTHR10724:SF10">
    <property type="entry name" value="S1 RNA-BINDING DOMAIN-CONTAINING PROTEIN 1"/>
    <property type="match status" value="1"/>
</dbReference>
<dbReference type="Pfam" id="PF09371">
    <property type="entry name" value="Tex_N"/>
    <property type="match status" value="1"/>
</dbReference>
<dbReference type="InterPro" id="IPR055179">
    <property type="entry name" value="Tex-like_central_region"/>
</dbReference>
<evidence type="ECO:0000313" key="4">
    <source>
        <dbReference type="Proteomes" id="UP000649617"/>
    </source>
</evidence>
<evidence type="ECO:0000259" key="2">
    <source>
        <dbReference type="SMART" id="SM00732"/>
    </source>
</evidence>
<dbReference type="InterPro" id="IPR023319">
    <property type="entry name" value="Tex-like_HTH_dom_sf"/>
</dbReference>
<comment type="caution">
    <text evidence="3">The sequence shown here is derived from an EMBL/GenBank/DDBJ whole genome shotgun (WGS) entry which is preliminary data.</text>
</comment>
<dbReference type="InterPro" id="IPR012337">
    <property type="entry name" value="RNaseH-like_sf"/>
</dbReference>
<dbReference type="GO" id="GO:0003729">
    <property type="term" value="F:mRNA binding"/>
    <property type="evidence" value="ECO:0007669"/>
    <property type="project" value="TreeGrafter"/>
</dbReference>
<dbReference type="InterPro" id="IPR050437">
    <property type="entry name" value="Ribos_protein_bS1-like"/>
</dbReference>
<dbReference type="InterPro" id="IPR006641">
    <property type="entry name" value="YqgF/RNaseH-like_dom"/>
</dbReference>
<reference evidence="3" key="1">
    <citation type="submission" date="2021-02" db="EMBL/GenBank/DDBJ databases">
        <authorList>
            <person name="Dougan E. K."/>
            <person name="Rhodes N."/>
            <person name="Thang M."/>
            <person name="Chan C."/>
        </authorList>
    </citation>
    <scope>NUCLEOTIDE SEQUENCE</scope>
</reference>
<proteinExistence type="predicted"/>
<dbReference type="Pfam" id="PF16921">
    <property type="entry name" value="Tex_YqgF"/>
    <property type="match status" value="2"/>
</dbReference>
<dbReference type="Gene3D" id="3.30.420.140">
    <property type="entry name" value="YqgF/RNase H-like domain"/>
    <property type="match status" value="2"/>
</dbReference>
<dbReference type="GO" id="GO:0003735">
    <property type="term" value="F:structural constituent of ribosome"/>
    <property type="evidence" value="ECO:0007669"/>
    <property type="project" value="TreeGrafter"/>
</dbReference>
<feature type="non-terminal residue" evidence="3">
    <location>
        <position position="1"/>
    </location>
</feature>
<accession>A0A812ISK1</accession>
<sequence length="571" mass="63317">MVPQLKFLNRTLNPKPRIASQLGLDRGHVAGAVRLFQEGSTLPFIARYRKEQTGSMNEEDLRRVEREMNRVKDLETKRARVALALQRGKHLTPDLSESLLQAESIEDIDGLWAPFKAKRQTRAQVAKSLGLEPLAAFLEEAAKQVPPSHVEAPPLETSEAARAVQGAEDSVAGVRDVSLEKTPMEIAAQFITAEVPDVQAVLKAARDILAEQFANRGDVRQLARTVLESKVRVQARRRGDADPEEQFKTYWDFSAPLRQVKPHQFLAVQRGEQKKCLSLSFAISAEDSTSLLDALMSTFLGDRVARPPVGTTPTPVRAAAKQSGSPAGRAAHRAEIRLALEDAYKRLLLPFLEREWRRRLKQQAEDEAFDTYRRNLKKKLMLVLGVDPAFRTGCKCALISLTGQVLATKTLFPHPSYPGAAVPTPQAEAANTGFQELLTQGRECQDKLEEAEPPQKRRRLEGRVVCSLGNGTASRETEAWLRQQLKQQEVHESVGYAVVDESGASIYSASKLAGGELPHLDVSMRGAVSIARRLLDPLSELVKIDPRSIGVGLYQHDVDQKRLHEELRGAM</sequence>
<protein>
    <submittedName>
        <fullName evidence="3">YdcI protein</fullName>
    </submittedName>
</protein>
<dbReference type="SUPFAM" id="SSF53098">
    <property type="entry name" value="Ribonuclease H-like"/>
    <property type="match status" value="1"/>
</dbReference>
<dbReference type="InterPro" id="IPR023323">
    <property type="entry name" value="Tex-like_dom_sf"/>
</dbReference>
<feature type="region of interest" description="Disordered" evidence="1">
    <location>
        <begin position="306"/>
        <end position="327"/>
    </location>
</feature>
<dbReference type="InterPro" id="IPR037027">
    <property type="entry name" value="YqgF/RNaseH-like_dom_sf"/>
</dbReference>
<dbReference type="SUPFAM" id="SSF158832">
    <property type="entry name" value="Tex N-terminal region-like"/>
    <property type="match status" value="1"/>
</dbReference>
<dbReference type="OrthoDB" id="995477at2759"/>
<keyword evidence="4" id="KW-1185">Reference proteome</keyword>